<evidence type="ECO:0000313" key="1">
    <source>
        <dbReference type="EMBL" id="KAK2849729.1"/>
    </source>
</evidence>
<dbReference type="AlphaFoldDB" id="A0AA88N5R8"/>
<organism evidence="1 2">
    <name type="scientific">Tachysurus vachellii</name>
    <name type="common">Darkbarbel catfish</name>
    <name type="synonym">Pelteobagrus vachellii</name>
    <dbReference type="NCBI Taxonomy" id="175792"/>
    <lineage>
        <taxon>Eukaryota</taxon>
        <taxon>Metazoa</taxon>
        <taxon>Chordata</taxon>
        <taxon>Craniata</taxon>
        <taxon>Vertebrata</taxon>
        <taxon>Euteleostomi</taxon>
        <taxon>Actinopterygii</taxon>
        <taxon>Neopterygii</taxon>
        <taxon>Teleostei</taxon>
        <taxon>Ostariophysi</taxon>
        <taxon>Siluriformes</taxon>
        <taxon>Bagridae</taxon>
        <taxon>Tachysurus</taxon>
    </lineage>
</organism>
<proteinExistence type="predicted"/>
<sequence>MNLEYQHQENLPPTKYCLFLRQHLRQSLVGQYKYQTWIHQKGLSNISMSDVGHSLHLVAVFAFVEPVRLFITKNPAIYWLLQDEGCFLGCGNNDTGLYRSKSLQWISSIVLVYSVCCASYQWNHHSHCSLFSVIRCTAHGVRCSRGKRFHTEFSLNTRTIC</sequence>
<accession>A0AA88N5R8</accession>
<dbReference type="EMBL" id="JAVHJS010000008">
    <property type="protein sequence ID" value="KAK2849729.1"/>
    <property type="molecule type" value="Genomic_DNA"/>
</dbReference>
<keyword evidence="2" id="KW-1185">Reference proteome</keyword>
<gene>
    <name evidence="1" type="ORF">Q7C36_008512</name>
</gene>
<evidence type="ECO:0000313" key="2">
    <source>
        <dbReference type="Proteomes" id="UP001187315"/>
    </source>
</evidence>
<protein>
    <submittedName>
        <fullName evidence="1">Uncharacterized protein</fullName>
    </submittedName>
</protein>
<dbReference type="Proteomes" id="UP001187315">
    <property type="component" value="Unassembled WGS sequence"/>
</dbReference>
<comment type="caution">
    <text evidence="1">The sequence shown here is derived from an EMBL/GenBank/DDBJ whole genome shotgun (WGS) entry which is preliminary data.</text>
</comment>
<reference evidence="1" key="1">
    <citation type="submission" date="2023-08" db="EMBL/GenBank/DDBJ databases">
        <title>Pelteobagrus vachellii genome.</title>
        <authorList>
            <person name="Liu H."/>
        </authorList>
    </citation>
    <scope>NUCLEOTIDE SEQUENCE</scope>
    <source>
        <strain evidence="1">PRFRI_2022a</strain>
        <tissue evidence="1">Muscle</tissue>
    </source>
</reference>
<name>A0AA88N5R8_TACVA</name>